<organism evidence="9 10">
    <name type="scientific">Caenorhabditis angaria</name>
    <dbReference type="NCBI Taxonomy" id="860376"/>
    <lineage>
        <taxon>Eukaryota</taxon>
        <taxon>Metazoa</taxon>
        <taxon>Ecdysozoa</taxon>
        <taxon>Nematoda</taxon>
        <taxon>Chromadorea</taxon>
        <taxon>Rhabditida</taxon>
        <taxon>Rhabditina</taxon>
        <taxon>Rhabditomorpha</taxon>
        <taxon>Rhabditoidea</taxon>
        <taxon>Rhabditidae</taxon>
        <taxon>Peloderinae</taxon>
        <taxon>Caenorhabditis</taxon>
    </lineage>
</organism>
<comment type="caution">
    <text evidence="9">The sequence shown here is derived from an EMBL/GenBank/DDBJ whole genome shotgun (WGS) entry which is preliminary data.</text>
</comment>
<dbReference type="GO" id="GO:0016020">
    <property type="term" value="C:membrane"/>
    <property type="evidence" value="ECO:0007669"/>
    <property type="project" value="UniProtKB-SubCell"/>
</dbReference>
<keyword evidence="5 7" id="KW-0472">Membrane</keyword>
<dbReference type="InterPro" id="IPR001594">
    <property type="entry name" value="Palmitoyltrfase_DHHC"/>
</dbReference>
<evidence type="ECO:0000256" key="4">
    <source>
        <dbReference type="ARBA" id="ARBA00022989"/>
    </source>
</evidence>
<dbReference type="EMBL" id="CANHGI010000003">
    <property type="protein sequence ID" value="CAI5444076.1"/>
    <property type="molecule type" value="Genomic_DNA"/>
</dbReference>
<keyword evidence="3 7" id="KW-0812">Transmembrane</keyword>
<evidence type="ECO:0000313" key="10">
    <source>
        <dbReference type="Proteomes" id="UP001152747"/>
    </source>
</evidence>
<dbReference type="Pfam" id="PF01529">
    <property type="entry name" value="DHHC"/>
    <property type="match status" value="1"/>
</dbReference>
<comment type="domain">
    <text evidence="7">The DHHC domain is required for palmitoyltransferase activity.</text>
</comment>
<dbReference type="EC" id="2.3.1.225" evidence="7"/>
<evidence type="ECO:0000313" key="9">
    <source>
        <dbReference type="EMBL" id="CAI5444076.1"/>
    </source>
</evidence>
<evidence type="ECO:0000256" key="7">
    <source>
        <dbReference type="RuleBase" id="RU079119"/>
    </source>
</evidence>
<dbReference type="AlphaFoldDB" id="A0A9P1IF99"/>
<keyword evidence="4 7" id="KW-1133">Transmembrane helix</keyword>
<evidence type="ECO:0000256" key="3">
    <source>
        <dbReference type="ARBA" id="ARBA00022692"/>
    </source>
</evidence>
<feature type="transmembrane region" description="Helical" evidence="7">
    <location>
        <begin position="68"/>
        <end position="86"/>
    </location>
</feature>
<comment type="subcellular location">
    <subcellularLocation>
        <location evidence="1">Membrane</location>
        <topology evidence="1">Multi-pass membrane protein</topology>
    </subcellularLocation>
</comment>
<keyword evidence="6 7" id="KW-0012">Acyltransferase</keyword>
<dbReference type="InterPro" id="IPR039859">
    <property type="entry name" value="PFA4/ZDH16/20/ERF2-like"/>
</dbReference>
<evidence type="ECO:0000256" key="2">
    <source>
        <dbReference type="ARBA" id="ARBA00022679"/>
    </source>
</evidence>
<dbReference type="PANTHER" id="PTHR12246">
    <property type="entry name" value="PALMITOYLTRANSFERASE ZDHHC16"/>
    <property type="match status" value="1"/>
</dbReference>
<feature type="transmembrane region" description="Helical" evidence="7">
    <location>
        <begin position="230"/>
        <end position="250"/>
    </location>
</feature>
<gene>
    <name evidence="9" type="ORF">CAMP_LOCUS6713</name>
</gene>
<feature type="domain" description="Palmitoyltransferase DHHC" evidence="8">
    <location>
        <begin position="103"/>
        <end position="259"/>
    </location>
</feature>
<comment type="similarity">
    <text evidence="7">Belongs to the DHHC palmitoyltransferase family.</text>
</comment>
<dbReference type="OrthoDB" id="331948at2759"/>
<keyword evidence="2 7" id="KW-0808">Transferase</keyword>
<dbReference type="GO" id="GO:0019706">
    <property type="term" value="F:protein-cysteine S-palmitoyltransferase activity"/>
    <property type="evidence" value="ECO:0007669"/>
    <property type="project" value="UniProtKB-EC"/>
</dbReference>
<proteinExistence type="inferred from homology"/>
<sequence length="317" mass="36564">MECLAVFNNCAKKCVKKCAALETDKSASKWLSRCFIGFFSLVASVFAYGALFKIIPYEISVAPSYFSIFWRLLMFVYLFYTIIFHYSQCISNEPIKVPQLGREGKYCHKCDIVKCAQTHHCPVCDKCIYQLDHHCPWIGQCVGAHNQSNFASFLSFMSLACICFFALASSFWIAHFKELQLDISSLLKNLQQSSILSKNDAEMVLRNSILYLNPIFIVFFSGCSGKGYEITVLFGFFFVIFFLFFVFWVAQMWKIANGTFTLNGEMLKKSGEKLNFQTISHRFRKYYGMFYKAGNGKSEEMVKNDLKTWKTSNFRVI</sequence>
<dbReference type="PROSITE" id="PS50216">
    <property type="entry name" value="DHHC"/>
    <property type="match status" value="1"/>
</dbReference>
<dbReference type="Proteomes" id="UP001152747">
    <property type="component" value="Unassembled WGS sequence"/>
</dbReference>
<feature type="transmembrane region" description="Helical" evidence="7">
    <location>
        <begin position="35"/>
        <end position="56"/>
    </location>
</feature>
<feature type="transmembrane region" description="Helical" evidence="7">
    <location>
        <begin position="153"/>
        <end position="174"/>
    </location>
</feature>
<evidence type="ECO:0000256" key="1">
    <source>
        <dbReference type="ARBA" id="ARBA00004141"/>
    </source>
</evidence>
<name>A0A9P1IF99_9PELO</name>
<evidence type="ECO:0000256" key="5">
    <source>
        <dbReference type="ARBA" id="ARBA00023136"/>
    </source>
</evidence>
<evidence type="ECO:0000259" key="8">
    <source>
        <dbReference type="Pfam" id="PF01529"/>
    </source>
</evidence>
<keyword evidence="10" id="KW-1185">Reference proteome</keyword>
<comment type="catalytic activity">
    <reaction evidence="7">
        <text>L-cysteinyl-[protein] + hexadecanoyl-CoA = S-hexadecanoyl-L-cysteinyl-[protein] + CoA</text>
        <dbReference type="Rhea" id="RHEA:36683"/>
        <dbReference type="Rhea" id="RHEA-COMP:10131"/>
        <dbReference type="Rhea" id="RHEA-COMP:11032"/>
        <dbReference type="ChEBI" id="CHEBI:29950"/>
        <dbReference type="ChEBI" id="CHEBI:57287"/>
        <dbReference type="ChEBI" id="CHEBI:57379"/>
        <dbReference type="ChEBI" id="CHEBI:74151"/>
        <dbReference type="EC" id="2.3.1.225"/>
    </reaction>
</comment>
<evidence type="ECO:0000256" key="6">
    <source>
        <dbReference type="ARBA" id="ARBA00023315"/>
    </source>
</evidence>
<protein>
    <recommendedName>
        <fullName evidence="7">Palmitoyltransferase</fullName>
        <ecNumber evidence="7">2.3.1.225</ecNumber>
    </recommendedName>
</protein>
<accession>A0A9P1IF99</accession>
<reference evidence="9" key="1">
    <citation type="submission" date="2022-11" db="EMBL/GenBank/DDBJ databases">
        <authorList>
            <person name="Kikuchi T."/>
        </authorList>
    </citation>
    <scope>NUCLEOTIDE SEQUENCE</scope>
    <source>
        <strain evidence="9">PS1010</strain>
    </source>
</reference>